<dbReference type="InterPro" id="IPR001155">
    <property type="entry name" value="OxRdtase_FMN_N"/>
</dbReference>
<feature type="domain" description="NADH:flavin oxidoreductase/NADH oxidase N-terminal" evidence="3">
    <location>
        <begin position="33"/>
        <end position="368"/>
    </location>
</feature>
<sequence length="450" mass="49341">MVVRRLKSIPTPNAAEILGQALHFPTSGRVAANRFLKAALTERTSSWDPENPQKCGIPHQGLFNLYEKWSHGGFGMILTGNVLVCPKHLESAGNAIIHESIENPERREAFKKWAETMKASGSLAVAQLSHAGRVTPFAVNSTPFSASDVQLGGVRRGSAFGKPIPLTQEQIKENVIKNFVYAAKYCYEAGFDGVQLHAAHGYLLAQFCSPTTNLRTDDYGGSIENRSRIIFEIYEAIRKEIPAETKFIVGIKMNSVEFQAKGMTNDDACMIARRLEEAGFDFVELSGGTIEKLAFAHMRDSTREREAFFLEFSGEVKKQLKKTVLYLTGGFRTAYHMVRAVRDGFTDGIGLGRPITAEPDLPLKILTGEAEGAIDSLLNQDDFGITSLASNTQMYQAGLTKVDKNALCDGIMDLCDEQVVENYKQAAAAYVQQITELSSSGVASHGVLEL</sequence>
<dbReference type="AlphaFoldDB" id="A0A1I7YP71"/>
<protein>
    <submittedName>
        <fullName evidence="5">Oxidored_FMN domain-containing protein</fullName>
    </submittedName>
</protein>
<proteinExistence type="predicted"/>
<name>A0A1I7YP71_9BILA</name>
<dbReference type="GO" id="GO:0016491">
    <property type="term" value="F:oxidoreductase activity"/>
    <property type="evidence" value="ECO:0007669"/>
    <property type="project" value="UniProtKB-KW"/>
</dbReference>
<evidence type="ECO:0000313" key="5">
    <source>
        <dbReference type="WBParaSite" id="L893_g18086.t1"/>
    </source>
</evidence>
<dbReference type="GO" id="GO:0010181">
    <property type="term" value="F:FMN binding"/>
    <property type="evidence" value="ECO:0007669"/>
    <property type="project" value="InterPro"/>
</dbReference>
<reference evidence="5" key="1">
    <citation type="submission" date="2016-11" db="UniProtKB">
        <authorList>
            <consortium name="WormBaseParasite"/>
        </authorList>
    </citation>
    <scope>IDENTIFICATION</scope>
</reference>
<evidence type="ECO:0000256" key="2">
    <source>
        <dbReference type="ARBA" id="ARBA00023002"/>
    </source>
</evidence>
<evidence type="ECO:0000313" key="4">
    <source>
        <dbReference type="Proteomes" id="UP000095287"/>
    </source>
</evidence>
<keyword evidence="2" id="KW-0560">Oxidoreductase</keyword>
<dbReference type="CDD" id="cd04733">
    <property type="entry name" value="OYE_like_2_FMN"/>
    <property type="match status" value="1"/>
</dbReference>
<evidence type="ECO:0000256" key="1">
    <source>
        <dbReference type="ARBA" id="ARBA00022630"/>
    </source>
</evidence>
<dbReference type="InterPro" id="IPR051799">
    <property type="entry name" value="NADH_flavin_oxidoreductase"/>
</dbReference>
<dbReference type="SUPFAM" id="SSF51395">
    <property type="entry name" value="FMN-linked oxidoreductases"/>
    <property type="match status" value="1"/>
</dbReference>
<dbReference type="InterPro" id="IPR013785">
    <property type="entry name" value="Aldolase_TIM"/>
</dbReference>
<dbReference type="PANTHER" id="PTHR43656">
    <property type="entry name" value="BINDING OXIDOREDUCTASE, PUTATIVE (AFU_ORTHOLOGUE AFUA_2G08260)-RELATED"/>
    <property type="match status" value="1"/>
</dbReference>
<evidence type="ECO:0000259" key="3">
    <source>
        <dbReference type="Pfam" id="PF00724"/>
    </source>
</evidence>
<dbReference type="Gene3D" id="3.20.20.70">
    <property type="entry name" value="Aldolase class I"/>
    <property type="match status" value="1"/>
</dbReference>
<dbReference type="Pfam" id="PF00724">
    <property type="entry name" value="Oxidored_FMN"/>
    <property type="match status" value="1"/>
</dbReference>
<dbReference type="Proteomes" id="UP000095287">
    <property type="component" value="Unplaced"/>
</dbReference>
<keyword evidence="4" id="KW-1185">Reference proteome</keyword>
<dbReference type="WBParaSite" id="L893_g18086.t1">
    <property type="protein sequence ID" value="L893_g18086.t1"/>
    <property type="gene ID" value="L893_g18086"/>
</dbReference>
<dbReference type="PANTHER" id="PTHR43656:SF5">
    <property type="entry name" value="NADH:FLAVIN OXIDOREDUCTASE_NADH OXIDASE N-TERMINAL DOMAIN-CONTAINING PROTEIN"/>
    <property type="match status" value="1"/>
</dbReference>
<organism evidence="4 5">
    <name type="scientific">Steinernema glaseri</name>
    <dbReference type="NCBI Taxonomy" id="37863"/>
    <lineage>
        <taxon>Eukaryota</taxon>
        <taxon>Metazoa</taxon>
        <taxon>Ecdysozoa</taxon>
        <taxon>Nematoda</taxon>
        <taxon>Chromadorea</taxon>
        <taxon>Rhabditida</taxon>
        <taxon>Tylenchina</taxon>
        <taxon>Panagrolaimomorpha</taxon>
        <taxon>Strongyloidoidea</taxon>
        <taxon>Steinernematidae</taxon>
        <taxon>Steinernema</taxon>
    </lineage>
</organism>
<keyword evidence="1" id="KW-0285">Flavoprotein</keyword>
<accession>A0A1I7YP71</accession>